<gene>
    <name evidence="4" type="primary">LOC101893623</name>
</gene>
<feature type="compositionally biased region" description="Low complexity" evidence="2">
    <location>
        <begin position="868"/>
        <end position="879"/>
    </location>
</feature>
<feature type="compositionally biased region" description="Acidic residues" evidence="2">
    <location>
        <begin position="343"/>
        <end position="371"/>
    </location>
</feature>
<evidence type="ECO:0000256" key="2">
    <source>
        <dbReference type="SAM" id="MobiDB-lite"/>
    </source>
</evidence>
<feature type="repeat" description="ANK" evidence="1">
    <location>
        <begin position="1209"/>
        <end position="1229"/>
    </location>
</feature>
<feature type="compositionally biased region" description="Basic and acidic residues" evidence="2">
    <location>
        <begin position="686"/>
        <end position="749"/>
    </location>
</feature>
<feature type="compositionally biased region" description="Basic and acidic residues" evidence="2">
    <location>
        <begin position="934"/>
        <end position="952"/>
    </location>
</feature>
<feature type="compositionally biased region" description="Low complexity" evidence="2">
    <location>
        <begin position="376"/>
        <end position="391"/>
    </location>
</feature>
<sequence>MPPKRRRRFQGLYYHSSPPKVLPMNGQLPNDSGRRRRGSDDFSIKLSTIRIWMHEKEIGKLTRILWAGQGNRLRQQASTNPRVKRFLAAVPYVMNSIRDVHQAVIDNNLENLQAHLEPPVPPALVTCRDANGLNLIHKAAGLGHATILEYLITTWPDGVHECDITGKTPLHWAASAKNNMRCYTLLTQAGCDEEAVDYKMKTPSFYRHKPHEIERAFLTYVPEAPRVSPDVATDWEALSDDSGDGKNPNIKIPEMNGFGRHSNTESNENTSEAEMTEGASAADDDDAGGGDDEALTEEPEKEEEPAAEENGDGDAEPAADEEEEQAEEEKPAEDETEDKKEEENAEETENANEEAQTNDDEATAEDKEEPQDEKQTQSVNETNATTTTNDSETNKAEEEDHEGENEKQNDEEESENSKETVIEKSDEGAQEREDNEKEVNEKDEKTIETAEEIKEIEEKQVETEDSDKSEKKKEDDEDLESHDKEKEKDEVVESHDKAKEEKEDLESHDKGKEEEEDLESHDKGKEEKKDLESHDKGKEEEEDLESHDKGKTEEKSEDQVKENEQDSSKEAETKEDENEANDKANEVELNGNNKGEHNEEKGDSIKEGDNEGKGDGKDVVKDMEDRDDLTKNDHEKDSLEEGNQENNKNNEKDEKNETVENTSKNNEKEDDNKDKENDDQTQGKNGESKTEGKHEESSIKEETEISVDSGKEDGNISKNKEDSAKEDVNSTKEETITEVEKEKKKENETNGKPAENENVPDVGSNKSSENGKDEEQVPKTDDNQKDIKIIEEKSENAEEEIKKEKLGTNESFVKLNLVPTGILKEDHKETSMSDEKKKTEEQEEDENNNNAVSPINNEEKDDQDPNRSSESPQKSPKSPSDTDESQDIEDFLKQTQQDISNKFDEISDNLKENVKEFSNKIKNIFTTSDENENDDKRDGEEREDNDTPKDSNENESNDIVVGNANTPKSQHKVVNGKGSGRKSGKHRSGGENSSEDDDDEDDEETEAEAAADDGENDNDDEKENDEEGEEDEENEPNDEEDNENDVENDEDNNETDKDNENEAEKDDDNEEENAEAEPEDDGGADGTESPTSSMAIEGFVEGVADDNTVQSHKAAYVEDDNDEESRINRIIASGDMEQLAQIVLNGDGQKLLNVKAKEPEIQAFLRNVPNYMDKIRRVHEAARGGSLLNLQQALDRRKFAIAKDEISPNGATPLHVAVLFGHSDIVRYLSARFPETTSVTDNDGRTALHYAAVISDNGHFYNVLQQLGANPKAMDNFDKTPEQYLADNDMKDTFNYGLLLKNFGAEELEEQLLSDQGKIENQSFEENPIFKTEQGKYLAENLADPLIKALTQVAQKRPQDPLQYLTNYLQTFVAQRNTNGRTVVRAAVHSGSSHTDSTALAANSQTDSLEEKPIVPTSRMNGHVTRDKGEDIETDPAQQQIYDEDADEAEAALSKRLEERDEHGQSMLHFASARSHRRGGLLQLIEESKVDITYRDELYRTARDVALQANQVVNAKDIDRYLISLAIVGDVKPFEYFAIAGYDHIIDLMEDDKSIIEVAESKGHTELATYLRTIRPMEELREELHQMIRDHKADRVKEIVAGPEAKWLLMARNYYGRTALHIAILKEDEELVEHFVKICPEALKIGDNLERSPLHYAMGTNLVEGISRILIQNGAKRTNKDLKGRQPSYYFMNKADILRLQEEEDENR</sequence>
<dbReference type="PROSITE" id="PS50297">
    <property type="entry name" value="ANK_REP_REGION"/>
    <property type="match status" value="2"/>
</dbReference>
<feature type="compositionally biased region" description="Basic and acidic residues" evidence="2">
    <location>
        <begin position="481"/>
        <end position="513"/>
    </location>
</feature>
<dbReference type="Gene3D" id="1.20.890.10">
    <property type="entry name" value="cAMP-dependent protein kinase regulatory subunit, dimerization-anchoring domain"/>
    <property type="match status" value="1"/>
</dbReference>
<reference evidence="4" key="1">
    <citation type="submission" date="2025-08" db="UniProtKB">
        <authorList>
            <consortium name="RefSeq"/>
        </authorList>
    </citation>
    <scope>IDENTIFICATION</scope>
    <source>
        <strain evidence="4">Aabys</strain>
        <tissue evidence="4">Whole body</tissue>
    </source>
</reference>
<feature type="region of interest" description="Disordered" evidence="2">
    <location>
        <begin position="922"/>
        <end position="1092"/>
    </location>
</feature>
<feature type="compositionally biased region" description="Polar residues" evidence="2">
    <location>
        <begin position="1390"/>
        <end position="1407"/>
    </location>
</feature>
<feature type="compositionally biased region" description="Acidic residues" evidence="2">
    <location>
        <begin position="282"/>
        <end position="336"/>
    </location>
</feature>
<dbReference type="InterPro" id="IPR036770">
    <property type="entry name" value="Ankyrin_rpt-contain_sf"/>
</dbReference>
<feature type="region of interest" description="Disordered" evidence="2">
    <location>
        <begin position="17"/>
        <end position="39"/>
    </location>
</feature>
<keyword evidence="3" id="KW-1185">Reference proteome</keyword>
<feature type="compositionally biased region" description="Basic and acidic residues" evidence="2">
    <location>
        <begin position="392"/>
        <end position="408"/>
    </location>
</feature>
<feature type="compositionally biased region" description="Basic and acidic residues" evidence="2">
    <location>
        <begin position="823"/>
        <end position="840"/>
    </location>
</feature>
<dbReference type="RefSeq" id="XP_058975954.1">
    <property type="nucleotide sequence ID" value="XM_059119971.1"/>
</dbReference>
<accession>A0ABM3UR06</accession>
<dbReference type="Proteomes" id="UP001652621">
    <property type="component" value="Unplaced"/>
</dbReference>
<feature type="compositionally biased region" description="Basic and acidic residues" evidence="2">
    <location>
        <begin position="546"/>
        <end position="572"/>
    </location>
</feature>
<feature type="compositionally biased region" description="Basic and acidic residues" evidence="2">
    <location>
        <begin position="594"/>
        <end position="639"/>
    </location>
</feature>
<organism evidence="3 4">
    <name type="scientific">Musca domestica</name>
    <name type="common">House fly</name>
    <dbReference type="NCBI Taxonomy" id="7370"/>
    <lineage>
        <taxon>Eukaryota</taxon>
        <taxon>Metazoa</taxon>
        <taxon>Ecdysozoa</taxon>
        <taxon>Arthropoda</taxon>
        <taxon>Hexapoda</taxon>
        <taxon>Insecta</taxon>
        <taxon>Pterygota</taxon>
        <taxon>Neoptera</taxon>
        <taxon>Endopterygota</taxon>
        <taxon>Diptera</taxon>
        <taxon>Brachycera</taxon>
        <taxon>Muscomorpha</taxon>
        <taxon>Muscoidea</taxon>
        <taxon>Muscidae</taxon>
        <taxon>Musca</taxon>
    </lineage>
</organism>
<dbReference type="PROSITE" id="PS50088">
    <property type="entry name" value="ANK_REPEAT"/>
    <property type="match status" value="5"/>
</dbReference>
<feature type="region of interest" description="Disordered" evidence="2">
    <location>
        <begin position="1389"/>
        <end position="1408"/>
    </location>
</feature>
<dbReference type="InterPro" id="IPR002110">
    <property type="entry name" value="Ankyrin_rpt"/>
</dbReference>
<dbReference type="SMART" id="SM00248">
    <property type="entry name" value="ANK"/>
    <property type="match status" value="7"/>
</dbReference>
<feature type="repeat" description="ANK" evidence="1">
    <location>
        <begin position="1243"/>
        <end position="1276"/>
    </location>
</feature>
<feature type="repeat" description="ANK" evidence="1">
    <location>
        <begin position="1463"/>
        <end position="1497"/>
    </location>
</feature>
<feature type="compositionally biased region" description="Low complexity" evidence="2">
    <location>
        <begin position="264"/>
        <end position="281"/>
    </location>
</feature>
<feature type="repeat" description="ANK" evidence="1">
    <location>
        <begin position="165"/>
        <end position="198"/>
    </location>
</feature>
<feature type="compositionally biased region" description="Basic and acidic residues" evidence="2">
    <location>
        <begin position="520"/>
        <end position="539"/>
    </location>
</feature>
<dbReference type="Pfam" id="PF05186">
    <property type="entry name" value="Dpy-30"/>
    <property type="match status" value="1"/>
</dbReference>
<feature type="compositionally biased region" description="Basic and acidic residues" evidence="2">
    <location>
        <begin position="665"/>
        <end position="678"/>
    </location>
</feature>
<feature type="compositionally biased region" description="Acidic residues" evidence="2">
    <location>
        <begin position="1063"/>
        <end position="1083"/>
    </location>
</feature>
<evidence type="ECO:0000313" key="3">
    <source>
        <dbReference type="Proteomes" id="UP001652621"/>
    </source>
</evidence>
<dbReference type="SUPFAM" id="SSF48403">
    <property type="entry name" value="Ankyrin repeat"/>
    <property type="match status" value="2"/>
</dbReference>
<protein>
    <submittedName>
        <fullName evidence="4">Zinc finger CCCH domain-containing protein 13 isoform X5</fullName>
    </submittedName>
</protein>
<dbReference type="InterPro" id="IPR049630">
    <property type="entry name" value="DYDC-like_DD"/>
</dbReference>
<dbReference type="PANTHER" id="PTHR24172:SF4">
    <property type="entry name" value="ANK_REP_REGION DOMAIN-CONTAINING PROTEIN"/>
    <property type="match status" value="1"/>
</dbReference>
<keyword evidence="1" id="KW-0040">ANK repeat</keyword>
<dbReference type="GeneID" id="101893623"/>
<dbReference type="PANTHER" id="PTHR24172">
    <property type="entry name" value="ANK_REP_REGION DOMAIN-CONTAINING PROTEIN"/>
    <property type="match status" value="1"/>
</dbReference>
<feature type="compositionally biased region" description="Basic and acidic residues" evidence="2">
    <location>
        <begin position="415"/>
        <end position="474"/>
    </location>
</feature>
<feature type="compositionally biased region" description="Acidic residues" evidence="2">
    <location>
        <begin position="993"/>
        <end position="1053"/>
    </location>
</feature>
<feature type="compositionally biased region" description="Basic and acidic residues" evidence="2">
    <location>
        <begin position="769"/>
        <end position="807"/>
    </location>
</feature>
<dbReference type="Pfam" id="PF12796">
    <property type="entry name" value="Ank_2"/>
    <property type="match status" value="2"/>
</dbReference>
<proteinExistence type="predicted"/>
<feature type="region of interest" description="Disordered" evidence="2">
    <location>
        <begin position="235"/>
        <end position="904"/>
    </location>
</feature>
<feature type="repeat" description="ANK" evidence="1">
    <location>
        <begin position="1649"/>
        <end position="1682"/>
    </location>
</feature>
<feature type="compositionally biased region" description="Basic and acidic residues" evidence="2">
    <location>
        <begin position="648"/>
        <end position="658"/>
    </location>
</feature>
<evidence type="ECO:0000256" key="1">
    <source>
        <dbReference type="PROSITE-ProRule" id="PRU00023"/>
    </source>
</evidence>
<dbReference type="InterPro" id="IPR007858">
    <property type="entry name" value="Dpy-30_motif"/>
</dbReference>
<dbReference type="CDD" id="cd22966">
    <property type="entry name" value="DD_DYDC-like"/>
    <property type="match status" value="1"/>
</dbReference>
<evidence type="ECO:0000313" key="4">
    <source>
        <dbReference type="RefSeq" id="XP_058975954.1"/>
    </source>
</evidence>
<name>A0ABM3UR06_MUSDO</name>
<dbReference type="Gene3D" id="1.25.40.20">
    <property type="entry name" value="Ankyrin repeat-containing domain"/>
    <property type="match status" value="3"/>
</dbReference>